<keyword evidence="4" id="KW-0479">Metal-binding</keyword>
<dbReference type="Gene3D" id="3.90.600.10">
    <property type="entry name" value="Phosphoribosylglycinamide synthetase, C-terminal domain"/>
    <property type="match status" value="1"/>
</dbReference>
<dbReference type="InterPro" id="IPR000115">
    <property type="entry name" value="PRibGlycinamide_synth"/>
</dbReference>
<reference evidence="13" key="1">
    <citation type="submission" date="2019-03" db="EMBL/GenBank/DDBJ databases">
        <authorList>
            <person name="Hao L."/>
        </authorList>
    </citation>
    <scope>NUCLEOTIDE SEQUENCE</scope>
</reference>
<dbReference type="NCBIfam" id="TIGR00877">
    <property type="entry name" value="purD"/>
    <property type="match status" value="1"/>
</dbReference>
<dbReference type="InterPro" id="IPR020561">
    <property type="entry name" value="PRibGlycinamid_synth_ATP-grasp"/>
</dbReference>
<comment type="pathway">
    <text evidence="1">Purine metabolism; IMP biosynthesis via de novo pathway; N(1)-(5-phospho-D-ribosyl)glycinamide from 5-phospho-alpha-D-ribose 1-diphosphate: step 2/2.</text>
</comment>
<evidence type="ECO:0000256" key="7">
    <source>
        <dbReference type="ARBA" id="ARBA00022840"/>
    </source>
</evidence>
<evidence type="ECO:0000256" key="11">
    <source>
        <dbReference type="ARBA" id="ARBA00042864"/>
    </source>
</evidence>
<evidence type="ECO:0000256" key="1">
    <source>
        <dbReference type="ARBA" id="ARBA00005174"/>
    </source>
</evidence>
<dbReference type="InterPro" id="IPR020560">
    <property type="entry name" value="PRibGlycinamide_synth_C-dom"/>
</dbReference>
<dbReference type="InterPro" id="IPR011761">
    <property type="entry name" value="ATP-grasp"/>
</dbReference>
<keyword evidence="8" id="KW-0464">Manganese</keyword>
<feature type="domain" description="ATP-grasp" evidence="12">
    <location>
        <begin position="107"/>
        <end position="313"/>
    </location>
</feature>
<dbReference type="UniPathway" id="UPA00074">
    <property type="reaction ID" value="UER00125"/>
</dbReference>
<dbReference type="InterPro" id="IPR020562">
    <property type="entry name" value="PRibGlycinamide_synth_N"/>
</dbReference>
<sequence length="423" mass="45116">MKVLVVGGGGREHALVWKLKQSPRVKRIFCAPGNAGIARDASCVKISAEDIPALLAFALEKEIDLTVVGPEAPLTAGIVDQFQAAGLKIFGPSRAAAEIEGSKVVAKEIMAKYGIPTAAYAVFTDPGEASAYIKKIGAPCVVKADGLAAGKGVIVAMDEQTALDGVRRIMEDRAYGDAGNRLVVEECLVGEEVSILAFTDGVNVIPMISSQDHKRAYDGDQGPNTGGMGAYAPAPVYTPEVHRQTMEQILIPMVRALREEGRLYRGVLYAGLMVTSQGPRVLEFNARFGDPEAQPVLTLLETDLVEIIDAVLENRLDRIQIKWREESSVCVVLASGGYPGSYEKGKAITGLDNLPEGVVVFHAGTAEMDGATVTAGGRVLGVTATGRDISAALETAYRAVKNICFDGMHYRRDVGKRALDRCR</sequence>
<dbReference type="Gene3D" id="3.30.470.20">
    <property type="entry name" value="ATP-grasp fold, B domain"/>
    <property type="match status" value="1"/>
</dbReference>
<organism evidence="13">
    <name type="scientific">anaerobic digester metagenome</name>
    <dbReference type="NCBI Taxonomy" id="1263854"/>
    <lineage>
        <taxon>unclassified sequences</taxon>
        <taxon>metagenomes</taxon>
        <taxon>ecological metagenomes</taxon>
    </lineage>
</organism>
<dbReference type="SMART" id="SM01209">
    <property type="entry name" value="GARS_A"/>
    <property type="match status" value="1"/>
</dbReference>
<dbReference type="InterPro" id="IPR013815">
    <property type="entry name" value="ATP_grasp_subdomain_1"/>
</dbReference>
<dbReference type="InterPro" id="IPR011054">
    <property type="entry name" value="Rudment_hybrid_motif"/>
</dbReference>
<evidence type="ECO:0000256" key="5">
    <source>
        <dbReference type="ARBA" id="ARBA00022741"/>
    </source>
</evidence>
<dbReference type="EMBL" id="CAADRN010000262">
    <property type="protein sequence ID" value="VFU16195.1"/>
    <property type="molecule type" value="Genomic_DNA"/>
</dbReference>
<dbReference type="InterPro" id="IPR020559">
    <property type="entry name" value="PRibGlycinamide_synth_CS"/>
</dbReference>
<evidence type="ECO:0000256" key="8">
    <source>
        <dbReference type="ARBA" id="ARBA00023211"/>
    </source>
</evidence>
<dbReference type="Pfam" id="PF01071">
    <property type="entry name" value="GARS_A"/>
    <property type="match status" value="1"/>
</dbReference>
<dbReference type="SUPFAM" id="SSF56059">
    <property type="entry name" value="Glutathione synthetase ATP-binding domain-like"/>
    <property type="match status" value="1"/>
</dbReference>
<gene>
    <name evidence="13" type="primary">purD</name>
    <name evidence="13" type="ORF">SCFA_3340010</name>
</gene>
<dbReference type="FunFam" id="3.90.600.10:FF:000001">
    <property type="entry name" value="Trifunctional purine biosynthetic protein adenosine-3"/>
    <property type="match status" value="1"/>
</dbReference>
<evidence type="ECO:0000256" key="4">
    <source>
        <dbReference type="ARBA" id="ARBA00022723"/>
    </source>
</evidence>
<dbReference type="Gene3D" id="3.40.50.20">
    <property type="match status" value="1"/>
</dbReference>
<dbReference type="GO" id="GO:0004637">
    <property type="term" value="F:phosphoribosylamine-glycine ligase activity"/>
    <property type="evidence" value="ECO:0007669"/>
    <property type="project" value="UniProtKB-EC"/>
</dbReference>
<dbReference type="FunFam" id="3.40.50.20:FF:000006">
    <property type="entry name" value="Phosphoribosylamine--glycine ligase, chloroplastic"/>
    <property type="match status" value="1"/>
</dbReference>
<evidence type="ECO:0000259" key="12">
    <source>
        <dbReference type="PROSITE" id="PS50975"/>
    </source>
</evidence>
<dbReference type="FunFam" id="3.30.1490.20:FF:000006">
    <property type="entry name" value="phosphoribosylamine--glycine ligase, chloroplastic-like"/>
    <property type="match status" value="1"/>
</dbReference>
<dbReference type="Pfam" id="PF02844">
    <property type="entry name" value="GARS_N"/>
    <property type="match status" value="1"/>
</dbReference>
<dbReference type="PANTHER" id="PTHR43472:SF1">
    <property type="entry name" value="PHOSPHORIBOSYLAMINE--GLYCINE LIGASE, CHLOROPLASTIC"/>
    <property type="match status" value="1"/>
</dbReference>
<dbReference type="SUPFAM" id="SSF52440">
    <property type="entry name" value="PreATP-grasp domain"/>
    <property type="match status" value="1"/>
</dbReference>
<dbReference type="PROSITE" id="PS00184">
    <property type="entry name" value="GARS"/>
    <property type="match status" value="1"/>
</dbReference>
<dbReference type="Pfam" id="PF02843">
    <property type="entry name" value="GARS_C"/>
    <property type="match status" value="1"/>
</dbReference>
<dbReference type="PROSITE" id="PS50975">
    <property type="entry name" value="ATP_GRASP"/>
    <property type="match status" value="1"/>
</dbReference>
<comment type="similarity">
    <text evidence="9">Belongs to the GARS family.</text>
</comment>
<keyword evidence="6" id="KW-0658">Purine biosynthesis</keyword>
<evidence type="ECO:0000256" key="9">
    <source>
        <dbReference type="ARBA" id="ARBA00038345"/>
    </source>
</evidence>
<dbReference type="GO" id="GO:0046872">
    <property type="term" value="F:metal ion binding"/>
    <property type="evidence" value="ECO:0007669"/>
    <property type="project" value="UniProtKB-KW"/>
</dbReference>
<dbReference type="GO" id="GO:0009113">
    <property type="term" value="P:purine nucleobase biosynthetic process"/>
    <property type="evidence" value="ECO:0007669"/>
    <property type="project" value="InterPro"/>
</dbReference>
<name>A0A485M209_9ZZZZ</name>
<dbReference type="Gene3D" id="3.30.1490.20">
    <property type="entry name" value="ATP-grasp fold, A domain"/>
    <property type="match status" value="1"/>
</dbReference>
<dbReference type="AlphaFoldDB" id="A0A485M209"/>
<dbReference type="InterPro" id="IPR037123">
    <property type="entry name" value="PRibGlycinamide_synth_C_sf"/>
</dbReference>
<dbReference type="SUPFAM" id="SSF51246">
    <property type="entry name" value="Rudiment single hybrid motif"/>
    <property type="match status" value="1"/>
</dbReference>
<evidence type="ECO:0000256" key="6">
    <source>
        <dbReference type="ARBA" id="ARBA00022755"/>
    </source>
</evidence>
<dbReference type="GO" id="GO:0006189">
    <property type="term" value="P:'de novo' IMP biosynthetic process"/>
    <property type="evidence" value="ECO:0007669"/>
    <property type="project" value="UniProtKB-UniPathway"/>
</dbReference>
<accession>A0A485M209</accession>
<evidence type="ECO:0000256" key="3">
    <source>
        <dbReference type="ARBA" id="ARBA00022598"/>
    </source>
</evidence>
<dbReference type="FunFam" id="3.30.470.20:FF:000018">
    <property type="entry name" value="Trifunctional purine biosynthetic protein adenosine-3"/>
    <property type="match status" value="1"/>
</dbReference>
<dbReference type="InterPro" id="IPR016185">
    <property type="entry name" value="PreATP-grasp_dom_sf"/>
</dbReference>
<dbReference type="PANTHER" id="PTHR43472">
    <property type="entry name" value="PHOSPHORIBOSYLAMINE--GLYCINE LIGASE"/>
    <property type="match status" value="1"/>
</dbReference>
<protein>
    <recommendedName>
        <fullName evidence="2">phosphoribosylamine--glycine ligase</fullName>
        <ecNumber evidence="2">6.3.4.13</ecNumber>
    </recommendedName>
    <alternativeName>
        <fullName evidence="10">Glycinamide ribonucleotide synthetase</fullName>
    </alternativeName>
    <alternativeName>
        <fullName evidence="11">Phosphoribosylglycinamide synthetase</fullName>
    </alternativeName>
</protein>
<dbReference type="EC" id="6.3.4.13" evidence="2"/>
<dbReference type="HAMAP" id="MF_00138">
    <property type="entry name" value="GARS"/>
    <property type="match status" value="1"/>
</dbReference>
<keyword evidence="7" id="KW-0067">ATP-binding</keyword>
<keyword evidence="5" id="KW-0547">Nucleotide-binding</keyword>
<proteinExistence type="inferred from homology"/>
<keyword evidence="3 13" id="KW-0436">Ligase</keyword>
<evidence type="ECO:0000256" key="2">
    <source>
        <dbReference type="ARBA" id="ARBA00013255"/>
    </source>
</evidence>
<dbReference type="SMART" id="SM01210">
    <property type="entry name" value="GARS_C"/>
    <property type="match status" value="1"/>
</dbReference>
<dbReference type="GO" id="GO:0005524">
    <property type="term" value="F:ATP binding"/>
    <property type="evidence" value="ECO:0007669"/>
    <property type="project" value="UniProtKB-KW"/>
</dbReference>
<evidence type="ECO:0000313" key="13">
    <source>
        <dbReference type="EMBL" id="VFU16195.1"/>
    </source>
</evidence>
<evidence type="ECO:0000256" key="10">
    <source>
        <dbReference type="ARBA" id="ARBA00042242"/>
    </source>
</evidence>